<keyword evidence="4" id="KW-1134">Transmembrane beta strand</keyword>
<name>A0AAU7XIM8_9HYPH</name>
<gene>
    <name evidence="9" type="ORF">ABS361_11145</name>
</gene>
<reference evidence="9" key="1">
    <citation type="submission" date="2024-06" db="EMBL/GenBank/DDBJ databases">
        <title>Methylostella associata gen. nov., sp. nov., a novel Ancalomicrobiaceae-affiliated facultatively methylotrophic bacteria that feed on methanotrophs of the genus Methylococcus.</title>
        <authorList>
            <person name="Saltykova V."/>
            <person name="Danilova O.V."/>
            <person name="Oshkin I.Y."/>
            <person name="Belova S.E."/>
            <person name="Pimenov N.V."/>
            <person name="Dedysh S.N."/>
        </authorList>
    </citation>
    <scope>NUCLEOTIDE SEQUENCE</scope>
    <source>
        <strain evidence="9">S20</strain>
    </source>
</reference>
<keyword evidence="3" id="KW-0813">Transport</keyword>
<dbReference type="GO" id="GO:0009279">
    <property type="term" value="C:cell outer membrane"/>
    <property type="evidence" value="ECO:0007669"/>
    <property type="project" value="UniProtKB-SubCell"/>
</dbReference>
<dbReference type="InterPro" id="IPR051906">
    <property type="entry name" value="TolC-like"/>
</dbReference>
<evidence type="ECO:0000313" key="9">
    <source>
        <dbReference type="EMBL" id="XBY46714.1"/>
    </source>
</evidence>
<dbReference type="RefSeq" id="WP_407051805.1">
    <property type="nucleotide sequence ID" value="NZ_CP158568.1"/>
</dbReference>
<dbReference type="SUPFAM" id="SSF56954">
    <property type="entry name" value="Outer membrane efflux proteins (OEP)"/>
    <property type="match status" value="1"/>
</dbReference>
<protein>
    <submittedName>
        <fullName evidence="9">TolC family protein</fullName>
    </submittedName>
</protein>
<organism evidence="9">
    <name type="scientific">Methyloraptor flagellatus</name>
    <dbReference type="NCBI Taxonomy" id="3162530"/>
    <lineage>
        <taxon>Bacteria</taxon>
        <taxon>Pseudomonadati</taxon>
        <taxon>Pseudomonadota</taxon>
        <taxon>Alphaproteobacteria</taxon>
        <taxon>Hyphomicrobiales</taxon>
        <taxon>Ancalomicrobiaceae</taxon>
        <taxon>Methyloraptor</taxon>
    </lineage>
</organism>
<evidence type="ECO:0000256" key="5">
    <source>
        <dbReference type="ARBA" id="ARBA00022692"/>
    </source>
</evidence>
<keyword evidence="5" id="KW-0812">Transmembrane</keyword>
<accession>A0AAU7XIM8</accession>
<keyword evidence="7" id="KW-0998">Cell outer membrane</keyword>
<dbReference type="InterPro" id="IPR003423">
    <property type="entry name" value="OMP_efflux"/>
</dbReference>
<dbReference type="GO" id="GO:1990281">
    <property type="term" value="C:efflux pump complex"/>
    <property type="evidence" value="ECO:0007669"/>
    <property type="project" value="TreeGrafter"/>
</dbReference>
<evidence type="ECO:0000256" key="8">
    <source>
        <dbReference type="SAM" id="Coils"/>
    </source>
</evidence>
<comment type="similarity">
    <text evidence="2">Belongs to the outer membrane factor (OMF) (TC 1.B.17) family.</text>
</comment>
<dbReference type="AlphaFoldDB" id="A0AAU7XIM8"/>
<comment type="subcellular location">
    <subcellularLocation>
        <location evidence="1">Cell outer membrane</location>
    </subcellularLocation>
</comment>
<dbReference type="KEGG" id="mflg:ABS361_11145"/>
<evidence type="ECO:0000256" key="1">
    <source>
        <dbReference type="ARBA" id="ARBA00004442"/>
    </source>
</evidence>
<keyword evidence="8" id="KW-0175">Coiled coil</keyword>
<dbReference type="PANTHER" id="PTHR30026:SF20">
    <property type="entry name" value="OUTER MEMBRANE PROTEIN TOLC"/>
    <property type="match status" value="1"/>
</dbReference>
<dbReference type="GO" id="GO:0015288">
    <property type="term" value="F:porin activity"/>
    <property type="evidence" value="ECO:0007669"/>
    <property type="project" value="TreeGrafter"/>
</dbReference>
<sequence>MGASTADPRPVAPPVSPSSVLARASRLGGRLCAAVLILGCAPRPAGADDTFRAAIQQAMRDNPTISIDDQRQALAKAQMRGAIDAFMPTVAIVGERIIDSKIRYKPDIPVPTTGVDTTARREPNITGIQATLPLFDGFKRWNDLQATIKKVDAGRYLSVEARQQALLETITAYLTVVRDRGIVESRRRQVAAVSAIAGHTAVSFDTQDATRSEVATSRSRVEAARAALDQAQAALAASEIEYARIVGAKPGRMTPPPPPDVFLPRDVETLRRQLREESPRLAASRLNAQAARYEVKSAYADFAPRVDLQFTHGLQSGTAPGFDSTLDTTVKVVARVPIYTPGTFPRLEAARVASKRAEYQIVDTERRSLSSAEARFTERKGLISALERARKRLSTIREAVEARKIEQQAGFGTVIGRLDAESEAAEAAISVQNLSFEADRAGWEIAAALARIGDTPGATRIADAAAPRK</sequence>
<evidence type="ECO:0000256" key="3">
    <source>
        <dbReference type="ARBA" id="ARBA00022448"/>
    </source>
</evidence>
<evidence type="ECO:0000256" key="6">
    <source>
        <dbReference type="ARBA" id="ARBA00023136"/>
    </source>
</evidence>
<dbReference type="Gene3D" id="1.20.1600.10">
    <property type="entry name" value="Outer membrane efflux proteins (OEP)"/>
    <property type="match status" value="1"/>
</dbReference>
<feature type="coiled-coil region" evidence="8">
    <location>
        <begin position="214"/>
        <end position="241"/>
    </location>
</feature>
<dbReference type="Pfam" id="PF02321">
    <property type="entry name" value="OEP"/>
    <property type="match status" value="2"/>
</dbReference>
<proteinExistence type="inferred from homology"/>
<evidence type="ECO:0000256" key="2">
    <source>
        <dbReference type="ARBA" id="ARBA00007613"/>
    </source>
</evidence>
<keyword evidence="6" id="KW-0472">Membrane</keyword>
<dbReference type="PANTHER" id="PTHR30026">
    <property type="entry name" value="OUTER MEMBRANE PROTEIN TOLC"/>
    <property type="match status" value="1"/>
</dbReference>
<evidence type="ECO:0000256" key="4">
    <source>
        <dbReference type="ARBA" id="ARBA00022452"/>
    </source>
</evidence>
<dbReference type="GO" id="GO:0015562">
    <property type="term" value="F:efflux transmembrane transporter activity"/>
    <property type="evidence" value="ECO:0007669"/>
    <property type="project" value="InterPro"/>
</dbReference>
<dbReference type="EMBL" id="CP158568">
    <property type="protein sequence ID" value="XBY46714.1"/>
    <property type="molecule type" value="Genomic_DNA"/>
</dbReference>
<evidence type="ECO:0000256" key="7">
    <source>
        <dbReference type="ARBA" id="ARBA00023237"/>
    </source>
</evidence>